<evidence type="ECO:0000313" key="3">
    <source>
        <dbReference type="Proteomes" id="UP001215712"/>
    </source>
</evidence>
<feature type="compositionally biased region" description="Basic residues" evidence="1">
    <location>
        <begin position="10"/>
        <end position="28"/>
    </location>
</feature>
<dbReference type="EMBL" id="JAQJAN010000007">
    <property type="protein sequence ID" value="KAJ5726871.1"/>
    <property type="molecule type" value="Genomic_DNA"/>
</dbReference>
<keyword evidence="3" id="KW-1185">Reference proteome</keyword>
<evidence type="ECO:0000256" key="1">
    <source>
        <dbReference type="SAM" id="MobiDB-lite"/>
    </source>
</evidence>
<reference evidence="2" key="1">
    <citation type="journal article" date="2023" name="IMA Fungus">
        <title>Comparative genomic study of the Penicillium genus elucidates a diverse pangenome and 15 lateral gene transfer events.</title>
        <authorList>
            <person name="Petersen C."/>
            <person name="Sorensen T."/>
            <person name="Nielsen M.R."/>
            <person name="Sondergaard T.E."/>
            <person name="Sorensen J.L."/>
            <person name="Fitzpatrick D.A."/>
            <person name="Frisvad J.C."/>
            <person name="Nielsen K.L."/>
        </authorList>
    </citation>
    <scope>NUCLEOTIDE SEQUENCE</scope>
    <source>
        <strain evidence="2">IBT 17514</strain>
    </source>
</reference>
<gene>
    <name evidence="2" type="ORF">N7493_005898</name>
</gene>
<name>A0AAD6HM30_9EURO</name>
<organism evidence="2 3">
    <name type="scientific">Penicillium malachiteum</name>
    <dbReference type="NCBI Taxonomy" id="1324776"/>
    <lineage>
        <taxon>Eukaryota</taxon>
        <taxon>Fungi</taxon>
        <taxon>Dikarya</taxon>
        <taxon>Ascomycota</taxon>
        <taxon>Pezizomycotina</taxon>
        <taxon>Eurotiomycetes</taxon>
        <taxon>Eurotiomycetidae</taxon>
        <taxon>Eurotiales</taxon>
        <taxon>Aspergillaceae</taxon>
        <taxon>Penicillium</taxon>
    </lineage>
</organism>
<dbReference type="AlphaFoldDB" id="A0AAD6HM30"/>
<feature type="region of interest" description="Disordered" evidence="1">
    <location>
        <begin position="1"/>
        <end position="38"/>
    </location>
</feature>
<sequence>MAKRESNKVSKSKKRDHKQKKRAKKNHREKSAAPTECKKLADETLLVPSKAVVCRPEGKSIGLHRRWHKQDPPITDPHKIPKEWKWDMTELDITEDDIEANIERCHERIETGIMPQVFEIKLEGFMKRKAAREKMMDSEPGLSFDVARRLDSLKHMRDHYEGKTSEEDVNSYINIKALIKAYRSGKIDWYNGEKFTIWAKGKLLRGPIDFRTANLGALYKEYEDTDGLWVEGYGSSGPSFFGHVLTIPPAMDAGHGLTQHYVSFAMKIPGTVDELASIAEFRDDTGASAPVVTMRDIRLIESICSRKARHLGAALGREVMGRLINGHQYSLEVCIVNNPSDRAPMTRWVNTIFFAVEYEPPGDGERSFRLSGAWWRHMLYTATVPDNRKRLYAAQEKGELCDAIPRVDWMIARAPTVPPSRDPSNGPEAAPVSQQTKESPPPLEPWMPEGYQQGSLRPPTYLQYLEWLEDYNRHLSEDEEQLIPTWENYQQHRLIQAHWTTQTDARMQPPTWNQYLAHVHRQNVASQAETSLGMAPRYVTADLPGYFEFRLDQRNWTAEHLQIEERDSDSSDDCLVQ</sequence>
<comment type="caution">
    <text evidence="2">The sequence shown here is derived from an EMBL/GenBank/DDBJ whole genome shotgun (WGS) entry which is preliminary data.</text>
</comment>
<dbReference type="Proteomes" id="UP001215712">
    <property type="component" value="Unassembled WGS sequence"/>
</dbReference>
<proteinExistence type="predicted"/>
<evidence type="ECO:0000313" key="2">
    <source>
        <dbReference type="EMBL" id="KAJ5726871.1"/>
    </source>
</evidence>
<accession>A0AAD6HM30</accession>
<feature type="region of interest" description="Disordered" evidence="1">
    <location>
        <begin position="414"/>
        <end position="449"/>
    </location>
</feature>
<protein>
    <submittedName>
        <fullName evidence="2">Uncharacterized protein</fullName>
    </submittedName>
</protein>
<reference evidence="2" key="2">
    <citation type="submission" date="2023-01" db="EMBL/GenBank/DDBJ databases">
        <authorList>
            <person name="Petersen C."/>
        </authorList>
    </citation>
    <scope>NUCLEOTIDE SEQUENCE</scope>
    <source>
        <strain evidence="2">IBT 17514</strain>
    </source>
</reference>